<organism evidence="2 3">
    <name type="scientific">Globodera rostochiensis</name>
    <name type="common">Golden nematode worm</name>
    <name type="synonym">Heterodera rostochiensis</name>
    <dbReference type="NCBI Taxonomy" id="31243"/>
    <lineage>
        <taxon>Eukaryota</taxon>
        <taxon>Metazoa</taxon>
        <taxon>Ecdysozoa</taxon>
        <taxon>Nematoda</taxon>
        <taxon>Chromadorea</taxon>
        <taxon>Rhabditida</taxon>
        <taxon>Tylenchina</taxon>
        <taxon>Tylenchomorpha</taxon>
        <taxon>Tylenchoidea</taxon>
        <taxon>Heteroderidae</taxon>
        <taxon>Heteroderinae</taxon>
        <taxon>Globodera</taxon>
    </lineage>
</organism>
<evidence type="ECO:0000313" key="3">
    <source>
        <dbReference type="WBParaSite" id="Gr19_v10_g3306.t1"/>
    </source>
</evidence>
<feature type="region of interest" description="Disordered" evidence="1">
    <location>
        <begin position="233"/>
        <end position="337"/>
    </location>
</feature>
<dbReference type="Proteomes" id="UP000887572">
    <property type="component" value="Unplaced"/>
</dbReference>
<evidence type="ECO:0000256" key="1">
    <source>
        <dbReference type="SAM" id="MobiDB-lite"/>
    </source>
</evidence>
<protein>
    <submittedName>
        <fullName evidence="3">Uncharacterized protein</fullName>
    </submittedName>
</protein>
<reference evidence="3" key="1">
    <citation type="submission" date="2022-11" db="UniProtKB">
        <authorList>
            <consortium name="WormBaseParasite"/>
        </authorList>
    </citation>
    <scope>IDENTIFICATION</scope>
</reference>
<feature type="compositionally biased region" description="Polar residues" evidence="1">
    <location>
        <begin position="235"/>
        <end position="250"/>
    </location>
</feature>
<proteinExistence type="predicted"/>
<evidence type="ECO:0000313" key="2">
    <source>
        <dbReference type="Proteomes" id="UP000887572"/>
    </source>
</evidence>
<keyword evidence="2" id="KW-1185">Reference proteome</keyword>
<feature type="compositionally biased region" description="Polar residues" evidence="1">
    <location>
        <begin position="280"/>
        <end position="290"/>
    </location>
</feature>
<accession>A0A914HPR7</accession>
<name>A0A914HPR7_GLORO</name>
<feature type="region of interest" description="Disordered" evidence="1">
    <location>
        <begin position="1"/>
        <end position="29"/>
    </location>
</feature>
<dbReference type="WBParaSite" id="Gr19_v10_g3306.t1">
    <property type="protein sequence ID" value="Gr19_v10_g3306.t1"/>
    <property type="gene ID" value="Gr19_v10_g3306"/>
</dbReference>
<feature type="compositionally biased region" description="Basic and acidic residues" evidence="1">
    <location>
        <begin position="312"/>
        <end position="324"/>
    </location>
</feature>
<sequence>MLTFPDPSRAGKSGSGNSAIDDQPSTSAEAVFDGSIEAEAVQLASEAMPSMPISTTIDVQTQTEQEFFIERLCAVRKPDQRWRSALIQLAQQRFFSGGDRSKIDYRVRLHTKVALASSTGLSEPGVEHLHHVLNKHIDFKGDELLLKIGQHQTLQKPFLTATWDDIMEEFWILILVLFFATNSLDTAESVKLEEKQFKIIDEIFGEGWWDNEKDKEWHKLTLEHNIHHQVDRQNTEIGQIKPNSTDQNAPLTEYDHSGQIEPNSTDQNAPLTEHDHSGQIEPNSTDQNPPLTEHDHSGQIEPNSTDQNPPLKEYDNSENAKNDEENSPNENIAEDERKHETVAKKLGLNFTTIYNWKRDLGQIKLQHNHSDSEQMELMKHYYKIKDQNPKIRDADIAKMLKIGKTTLYNWKKQFKRQQFLPNSVNEHSVEENAAANIQEIENSKKISIYF</sequence>
<dbReference type="AlphaFoldDB" id="A0A914HPR7"/>
<feature type="compositionally biased region" description="Polar residues" evidence="1">
    <location>
        <begin position="260"/>
        <end position="270"/>
    </location>
</feature>
<feature type="compositionally biased region" description="Polar residues" evidence="1">
    <location>
        <begin position="15"/>
        <end position="28"/>
    </location>
</feature>